<sequence length="363" mass="41338">MNKVFLITGAVPPQTGGELYNYKLVRYLETAGFEIECISLHKKLATKLAKLPIIGNILAAFVVYCLLSRCQGILVEDHFLTQYLWLLNIIQRVVRQQKIIILVHSLYGYDTSDRILIRKWFHGIKHKLRLSFANEIITNSEYAKQEIVSLGITPSIIQVLPPGVDRGKLKIIPQDSNHEKYQILCVANYLPGKGLIYLIEAFSQVNRREFTLHLAGNPHKSSAYYKQMVKMVHELNLTKDVFFHNGADKETIQQLYSNANIFVLPTLKETFGIVLIEAMHYSLPIITTNVAAIPELVTNNENGFLIPPKNSQTLAIALSKLIENSELRIEMAKKGHQRVANSYNWEQTCYKFLSIVQNVDNIT</sequence>
<dbReference type="Gene3D" id="3.40.50.2000">
    <property type="entry name" value="Glycogen Phosphorylase B"/>
    <property type="match status" value="2"/>
</dbReference>
<organism evidence="4 5">
    <name type="scientific">Cyanomargarita calcarea GSE-NOS-MK-12-04C</name>
    <dbReference type="NCBI Taxonomy" id="2839659"/>
    <lineage>
        <taxon>Bacteria</taxon>
        <taxon>Bacillati</taxon>
        <taxon>Cyanobacteriota</taxon>
        <taxon>Cyanophyceae</taxon>
        <taxon>Nostocales</taxon>
        <taxon>Cyanomargaritaceae</taxon>
        <taxon>Cyanomargarita</taxon>
    </lineage>
</organism>
<proteinExistence type="predicted"/>
<dbReference type="InterPro" id="IPR028098">
    <property type="entry name" value="Glyco_trans_4-like_N"/>
</dbReference>
<evidence type="ECO:0000259" key="2">
    <source>
        <dbReference type="Pfam" id="PF00534"/>
    </source>
</evidence>
<accession>A0A951QLN8</accession>
<dbReference type="CDD" id="cd03801">
    <property type="entry name" value="GT4_PimA-like"/>
    <property type="match status" value="1"/>
</dbReference>
<dbReference type="SUPFAM" id="SSF53756">
    <property type="entry name" value="UDP-Glycosyltransferase/glycogen phosphorylase"/>
    <property type="match status" value="1"/>
</dbReference>
<evidence type="ECO:0000313" key="4">
    <source>
        <dbReference type="EMBL" id="MBW4668151.1"/>
    </source>
</evidence>
<dbReference type="GO" id="GO:0016757">
    <property type="term" value="F:glycosyltransferase activity"/>
    <property type="evidence" value="ECO:0007669"/>
    <property type="project" value="InterPro"/>
</dbReference>
<dbReference type="Proteomes" id="UP000729701">
    <property type="component" value="Unassembled WGS sequence"/>
</dbReference>
<dbReference type="GO" id="GO:0009103">
    <property type="term" value="P:lipopolysaccharide biosynthetic process"/>
    <property type="evidence" value="ECO:0007669"/>
    <property type="project" value="TreeGrafter"/>
</dbReference>
<dbReference type="AlphaFoldDB" id="A0A951QLN8"/>
<dbReference type="InterPro" id="IPR001296">
    <property type="entry name" value="Glyco_trans_1"/>
</dbReference>
<name>A0A951QLN8_9CYAN</name>
<dbReference type="PANTHER" id="PTHR46401:SF2">
    <property type="entry name" value="GLYCOSYLTRANSFERASE WBBK-RELATED"/>
    <property type="match status" value="1"/>
</dbReference>
<dbReference type="EMBL" id="JAHHGZ010000011">
    <property type="protein sequence ID" value="MBW4668151.1"/>
    <property type="molecule type" value="Genomic_DNA"/>
</dbReference>
<evidence type="ECO:0000259" key="3">
    <source>
        <dbReference type="Pfam" id="PF13439"/>
    </source>
</evidence>
<evidence type="ECO:0000313" key="5">
    <source>
        <dbReference type="Proteomes" id="UP000729701"/>
    </source>
</evidence>
<dbReference type="PANTHER" id="PTHR46401">
    <property type="entry name" value="GLYCOSYLTRANSFERASE WBBK-RELATED"/>
    <property type="match status" value="1"/>
</dbReference>
<protein>
    <submittedName>
        <fullName evidence="4">Glycosyltransferase family 4 protein</fullName>
    </submittedName>
</protein>
<keyword evidence="1" id="KW-0808">Transferase</keyword>
<dbReference type="Pfam" id="PF00534">
    <property type="entry name" value="Glycos_transf_1"/>
    <property type="match status" value="1"/>
</dbReference>
<evidence type="ECO:0000256" key="1">
    <source>
        <dbReference type="ARBA" id="ARBA00022679"/>
    </source>
</evidence>
<gene>
    <name evidence="4" type="ORF">KME60_12200</name>
</gene>
<feature type="domain" description="Glycosyltransferase subfamily 4-like N-terminal" evidence="3">
    <location>
        <begin position="16"/>
        <end position="165"/>
    </location>
</feature>
<feature type="domain" description="Glycosyl transferase family 1" evidence="2">
    <location>
        <begin position="175"/>
        <end position="337"/>
    </location>
</feature>
<comment type="caution">
    <text evidence="4">The sequence shown here is derived from an EMBL/GenBank/DDBJ whole genome shotgun (WGS) entry which is preliminary data.</text>
</comment>
<reference evidence="4" key="2">
    <citation type="journal article" date="2022" name="Microbiol. Resour. Announc.">
        <title>Metagenome Sequencing to Explore Phylogenomics of Terrestrial Cyanobacteria.</title>
        <authorList>
            <person name="Ward R.D."/>
            <person name="Stajich J.E."/>
            <person name="Johansen J.R."/>
            <person name="Huntemann M."/>
            <person name="Clum A."/>
            <person name="Foster B."/>
            <person name="Foster B."/>
            <person name="Roux S."/>
            <person name="Palaniappan K."/>
            <person name="Varghese N."/>
            <person name="Mukherjee S."/>
            <person name="Reddy T.B.K."/>
            <person name="Daum C."/>
            <person name="Copeland A."/>
            <person name="Chen I.A."/>
            <person name="Ivanova N.N."/>
            <person name="Kyrpides N.C."/>
            <person name="Shapiro N."/>
            <person name="Eloe-Fadrosh E.A."/>
            <person name="Pietrasiak N."/>
        </authorList>
    </citation>
    <scope>NUCLEOTIDE SEQUENCE</scope>
    <source>
        <strain evidence="4">GSE-NOS-MK-12-04C</strain>
    </source>
</reference>
<dbReference type="Pfam" id="PF13439">
    <property type="entry name" value="Glyco_transf_4"/>
    <property type="match status" value="1"/>
</dbReference>
<reference evidence="4" key="1">
    <citation type="submission" date="2021-05" db="EMBL/GenBank/DDBJ databases">
        <authorList>
            <person name="Pietrasiak N."/>
            <person name="Ward R."/>
            <person name="Stajich J.E."/>
            <person name="Kurbessoian T."/>
        </authorList>
    </citation>
    <scope>NUCLEOTIDE SEQUENCE</scope>
    <source>
        <strain evidence="4">GSE-NOS-MK-12-04C</strain>
    </source>
</reference>